<evidence type="ECO:0000256" key="7">
    <source>
        <dbReference type="ARBA" id="ARBA00022989"/>
    </source>
</evidence>
<dbReference type="GO" id="GO:0006031">
    <property type="term" value="P:chitin biosynthetic process"/>
    <property type="evidence" value="ECO:0007669"/>
    <property type="project" value="TreeGrafter"/>
</dbReference>
<evidence type="ECO:0000256" key="6">
    <source>
        <dbReference type="ARBA" id="ARBA00022692"/>
    </source>
</evidence>
<protein>
    <recommendedName>
        <fullName evidence="2">chitin synthase</fullName>
        <ecNumber evidence="2">2.4.1.16</ecNumber>
    </recommendedName>
</protein>
<comment type="subcellular location">
    <subcellularLocation>
        <location evidence="1">Cell membrane</location>
        <topology evidence="1">Multi-pass membrane protein</topology>
    </subcellularLocation>
</comment>
<feature type="transmembrane region" description="Helical" evidence="11">
    <location>
        <begin position="1624"/>
        <end position="1643"/>
    </location>
</feature>
<accession>A0A177WGF1</accession>
<feature type="compositionally biased region" description="Polar residues" evidence="10">
    <location>
        <begin position="356"/>
        <end position="381"/>
    </location>
</feature>
<evidence type="ECO:0000313" key="13">
    <source>
        <dbReference type="EMBL" id="OAJ38441.1"/>
    </source>
</evidence>
<keyword evidence="7 11" id="KW-1133">Transmembrane helix</keyword>
<feature type="transmembrane region" description="Helical" evidence="11">
    <location>
        <begin position="1151"/>
        <end position="1174"/>
    </location>
</feature>
<dbReference type="eggNOG" id="KOG2571">
    <property type="taxonomic scope" value="Eukaryota"/>
</dbReference>
<feature type="region of interest" description="Disordered" evidence="10">
    <location>
        <begin position="2224"/>
        <end position="2244"/>
    </location>
</feature>
<evidence type="ECO:0000256" key="8">
    <source>
        <dbReference type="ARBA" id="ARBA00023136"/>
    </source>
</evidence>
<evidence type="ECO:0000256" key="1">
    <source>
        <dbReference type="ARBA" id="ARBA00004651"/>
    </source>
</evidence>
<keyword evidence="9" id="KW-0325">Glycoprotein</keyword>
<dbReference type="InterPro" id="IPR054295">
    <property type="entry name" value="CHS4-like_dom"/>
</dbReference>
<dbReference type="PANTHER" id="PTHR22914:SF16">
    <property type="entry name" value="CHITIN SYNTHASE 3"/>
    <property type="match status" value="1"/>
</dbReference>
<proteinExistence type="predicted"/>
<feature type="transmembrane region" description="Helical" evidence="11">
    <location>
        <begin position="1649"/>
        <end position="1675"/>
    </location>
</feature>
<keyword evidence="6 11" id="KW-0812">Transmembrane</keyword>
<evidence type="ECO:0000256" key="3">
    <source>
        <dbReference type="ARBA" id="ARBA00022475"/>
    </source>
</evidence>
<feature type="compositionally biased region" description="Low complexity" evidence="10">
    <location>
        <begin position="2031"/>
        <end position="2044"/>
    </location>
</feature>
<dbReference type="STRING" id="403673.A0A177WGF1"/>
<dbReference type="OrthoDB" id="370884at2759"/>
<feature type="region of interest" description="Disordered" evidence="10">
    <location>
        <begin position="340"/>
        <end position="444"/>
    </location>
</feature>
<feature type="transmembrane region" description="Helical" evidence="11">
    <location>
        <begin position="905"/>
        <end position="925"/>
    </location>
</feature>
<dbReference type="GO" id="GO:0005886">
    <property type="term" value="C:plasma membrane"/>
    <property type="evidence" value="ECO:0007669"/>
    <property type="project" value="UniProtKB-SubCell"/>
</dbReference>
<dbReference type="Pfam" id="PF22997">
    <property type="entry name" value="CHS4"/>
    <property type="match status" value="1"/>
</dbReference>
<feature type="transmembrane region" description="Helical" evidence="11">
    <location>
        <begin position="1589"/>
        <end position="1612"/>
    </location>
</feature>
<dbReference type="GO" id="GO:0004100">
    <property type="term" value="F:chitin synthase activity"/>
    <property type="evidence" value="ECO:0007669"/>
    <property type="project" value="UniProtKB-EC"/>
</dbReference>
<dbReference type="SUPFAM" id="SSF53448">
    <property type="entry name" value="Nucleotide-diphospho-sugar transferases"/>
    <property type="match status" value="1"/>
</dbReference>
<name>A0A177WGF1_BATDL</name>
<dbReference type="Proteomes" id="UP000077115">
    <property type="component" value="Unassembled WGS sequence"/>
</dbReference>
<reference evidence="13 14" key="2">
    <citation type="submission" date="2016-05" db="EMBL/GenBank/DDBJ databases">
        <title>Lineage-specific infection strategies underlie the spectrum of fungal disease in amphibians.</title>
        <authorList>
            <person name="Cuomo C.A."/>
            <person name="Farrer R.A."/>
            <person name="James T."/>
            <person name="Longcore J."/>
            <person name="Birren B."/>
        </authorList>
    </citation>
    <scope>NUCLEOTIDE SEQUENCE [LARGE SCALE GENOMIC DNA]</scope>
    <source>
        <strain evidence="13 14">JEL423</strain>
    </source>
</reference>
<dbReference type="InterPro" id="IPR029044">
    <property type="entry name" value="Nucleotide-diphossugar_trans"/>
</dbReference>
<dbReference type="EC" id="2.4.1.16" evidence="2"/>
<feature type="compositionally biased region" description="Polar residues" evidence="10">
    <location>
        <begin position="433"/>
        <end position="444"/>
    </location>
</feature>
<dbReference type="PANTHER" id="PTHR22914">
    <property type="entry name" value="CHITIN SYNTHASE"/>
    <property type="match status" value="1"/>
</dbReference>
<evidence type="ECO:0000256" key="2">
    <source>
        <dbReference type="ARBA" id="ARBA00012543"/>
    </source>
</evidence>
<dbReference type="VEuPathDB" id="FungiDB:BDEG_22371"/>
<feature type="compositionally biased region" description="Polar residues" evidence="10">
    <location>
        <begin position="2225"/>
        <end position="2239"/>
    </location>
</feature>
<dbReference type="EMBL" id="DS022301">
    <property type="protein sequence ID" value="OAJ38441.1"/>
    <property type="molecule type" value="Genomic_DNA"/>
</dbReference>
<keyword evidence="5" id="KW-0808">Transferase</keyword>
<keyword evidence="4" id="KW-0328">Glycosyltransferase</keyword>
<organism evidence="13 14">
    <name type="scientific">Batrachochytrium dendrobatidis (strain JEL423)</name>
    <dbReference type="NCBI Taxonomy" id="403673"/>
    <lineage>
        <taxon>Eukaryota</taxon>
        <taxon>Fungi</taxon>
        <taxon>Fungi incertae sedis</taxon>
        <taxon>Chytridiomycota</taxon>
        <taxon>Chytridiomycota incertae sedis</taxon>
        <taxon>Chytridiomycetes</taxon>
        <taxon>Rhizophydiales</taxon>
        <taxon>Rhizophydiales incertae sedis</taxon>
        <taxon>Batrachochytrium</taxon>
    </lineage>
</organism>
<dbReference type="CDD" id="cd04190">
    <property type="entry name" value="Chitin_synth_C"/>
    <property type="match status" value="1"/>
</dbReference>
<feature type="domain" description="Chitin synthase 4-like" evidence="12">
    <location>
        <begin position="1047"/>
        <end position="1133"/>
    </location>
</feature>
<evidence type="ECO:0000256" key="4">
    <source>
        <dbReference type="ARBA" id="ARBA00022676"/>
    </source>
</evidence>
<gene>
    <name evidence="13" type="ORF">BDEG_22371</name>
</gene>
<reference evidence="13 14" key="1">
    <citation type="submission" date="2006-10" db="EMBL/GenBank/DDBJ databases">
        <title>The Genome Sequence of Batrachochytrium dendrobatidis JEL423.</title>
        <authorList>
            <consortium name="The Broad Institute Genome Sequencing Platform"/>
            <person name="Birren B."/>
            <person name="Lander E."/>
            <person name="Galagan J."/>
            <person name="Cuomo C."/>
            <person name="Devon K."/>
            <person name="Jaffe D."/>
            <person name="Butler J."/>
            <person name="Alvarez P."/>
            <person name="Gnerre S."/>
            <person name="Grabherr M."/>
            <person name="Kleber M."/>
            <person name="Mauceli E."/>
            <person name="Brockman W."/>
            <person name="Young S."/>
            <person name="LaButti K."/>
            <person name="Sykes S."/>
            <person name="DeCaprio D."/>
            <person name="Crawford M."/>
            <person name="Koehrsen M."/>
            <person name="Engels R."/>
            <person name="Montgomery P."/>
            <person name="Pearson M."/>
            <person name="Howarth C."/>
            <person name="Larson L."/>
            <person name="White J."/>
            <person name="O'Leary S."/>
            <person name="Kodira C."/>
            <person name="Zeng Q."/>
            <person name="Yandava C."/>
            <person name="Alvarado L."/>
            <person name="Longcore J."/>
            <person name="James T."/>
        </authorList>
    </citation>
    <scope>NUCLEOTIDE SEQUENCE [LARGE SCALE GENOMIC DNA]</scope>
    <source>
        <strain evidence="13 14">JEL423</strain>
    </source>
</reference>
<dbReference type="InterPro" id="IPR004835">
    <property type="entry name" value="Chitin_synth"/>
</dbReference>
<evidence type="ECO:0000256" key="9">
    <source>
        <dbReference type="ARBA" id="ARBA00023180"/>
    </source>
</evidence>
<feature type="region of interest" description="Disordered" evidence="10">
    <location>
        <begin position="2031"/>
        <end position="2051"/>
    </location>
</feature>
<keyword evidence="3" id="KW-1003">Cell membrane</keyword>
<feature type="region of interest" description="Disordered" evidence="10">
    <location>
        <begin position="1"/>
        <end position="21"/>
    </location>
</feature>
<evidence type="ECO:0000256" key="11">
    <source>
        <dbReference type="SAM" id="Phobius"/>
    </source>
</evidence>
<evidence type="ECO:0000256" key="5">
    <source>
        <dbReference type="ARBA" id="ARBA00022679"/>
    </source>
</evidence>
<evidence type="ECO:0000259" key="12">
    <source>
        <dbReference type="Pfam" id="PF22997"/>
    </source>
</evidence>
<feature type="compositionally biased region" description="Pro residues" evidence="10">
    <location>
        <begin position="391"/>
        <end position="407"/>
    </location>
</feature>
<dbReference type="Pfam" id="PF03142">
    <property type="entry name" value="Chitin_synth_2"/>
    <property type="match status" value="1"/>
</dbReference>
<dbReference type="GO" id="GO:0030428">
    <property type="term" value="C:cell septum"/>
    <property type="evidence" value="ECO:0007669"/>
    <property type="project" value="TreeGrafter"/>
</dbReference>
<sequence>MQQQQELANAARNKVADPPVAIELPKVSSPRTSIVNVAKPLETLTIDTGCLRNAEEDENDTSTECSSDEEMQWEKILKVLSESKESLTPSIPWVKSFYKHNFDQFQDAKNKASTDVDFELAKNKVTMKRIYSEWDINPELATEYSQLSMKMSQNRFSANADNPMLGRMRQHLTKQLDDIVANQTPKAQDIGGSVTRRTSIKGNSETRPSQTMRSIHISPVAHLVEIFDKDKPVTSSTKSAPSPIPNSPAYYYPEFTRLRHLSVATTATDVSETEDQLRYRLANIDGYSPTREFQSTPQTPVDNLAYTDLLASLSTNTKPKLKLANPFKGIARDISKRLFSPISPKHSNDYPPISYPLSSQVPPSHLPSATQSKRPQRNNSKMLFGGKNTALPPPAPPKYGPPPPPPKDLVFSSLQNIMESSESETHSSYESEPATTETTSNASAIQHRESNPNLIYGTAQQPRQQNEQHAFQQEHLQNPIGGWGVDQAIKPTIDRIPNTNKVASDLNPDTEYRLADDNSFTLSDISDVSVDLSDKHLKQDYGNDHQESSAQRIDSKAFFDNGASRPSHTVEFSNKNLLGNIAASILSETEITPNISVNTSKTAGSMISSQSHTLNYVNNSAHGLKTGHVNQDDDDDISDVIDAITDMEKDRQKQQAYKTTMNFQQPPIEIVQKSSQYLMDDVDDFDDYNMRTPRRDRSRKPNIYVVKSNSNSETDGIPASGSTFRQAQYGETIATNQTQPAHPRHGILQRRKSLVKPERLATPRRLLLRNVDTQPPVARLGATRTPLRALPLATDDQLSDRQKPFSPITSPTAYVPANQDTFDRLDNNHSEYYDQCKDDLEAPRLVVEQIATYKIAPRPSLPPLDWWTKASRTLTACFCPVCLDACNIKGSVGQQAWREKVTLCMIIAMIMALVGYFTLGLKVALCNDMAQSLTNLALNQSDLQSKPYRDGQVIIQGTTFGFKDVADMLKTRGNIDMTIDFNGQDISRLFAHDSDACSAFVQPKPSSVVSCAVPNPFPASPPLAPAKNSPCPSMSWLQDLTPISRLFYDWKDVAANTRNVSVLYVYSNAVMDLAPLFQGEPFQDASQKINGDTFNEAIQVLNINRGKDVTLYLSRSADKLALVHCLLQRYTSGYLGSQSAGCSAYNMIMSFAFSVILGVILIRFTMALMFHWVVSPKLTSLPTQFGRKDVGYLHPPLNAAPLEVFSAKDGFHDSSLGYNRIAASSTDPYTIMLVTCYSESEASIRSTLDSLAATEYLDDRKLIFVIADGLIKGDGNLMSTPDCLIQMIEHAQWAGVPEAKGYLAIAHGEKQHNMAKVYAGYYSYAQKRVPIILVVKCGTPQEQDSTKKPGNRGKRDSQLILINFLSRVTFNDRMTPLDYDIFYKIQGLSNMMPDVFELLLMVDADTFVHRDSLRHMVQAMKNDERVMGLCGETRIANKNDSWVTMIQVYEYFTSHNLGKAFESLFGGVTCLPGCFCMYRIKSRKGKSIVPLIVNPDVVEEYSENVVDTLHKKNLLLLGEDRFLSTLMLRNFPKRRMVFVPQALCHTTVPDKFRVLLSQRRRWINSTIHNLLELVLLPDLCGIFCLSMQFVIMLELIGTVALPAAITFMYYLLIEAMVSGKPQGLPLIFLAITLGLPGVLIIITTRKLVYVGWMFVYLVGLPVWNFILPLYAFWHFDDFTWGDTRKVEGESKQFDHSNQEGSYKIGAVQLKKWAEWEHERRLEVRLEIETDQKRFRQFIEDSFISPSNMLADMQQTTINSKMAVTSTLPKLPNISGVPVKYRGPLPSSTLKNLDMRHPSYNVFNVKNQLEENESLSDSVSNHVRFALESFDIPDISEITEEPSDASANNMSLLKPNTNSNQIPVAGIQNQHDYMTRFKNLQPSDSLATAHYPSANAMNRPSHSKTQHLNAVSFTVPKSSAIENRPKGGPIIASGTAISNPMNYTHATGYDQSFLSESYLSAPTSHSLHPDVSNISNSMYAKNIVASTTTSTANEAPSQPSYRASISSISTRDSGLRVIGPRPMPLNIAQSFSSHNSTSIHSRNTTGSDQTIRRVPAAPTNALPLHDSITPNTAVKEDLSESLDLDISHLMQDSTMDESVSLGELANFQFSNSGGSYLFGMEHNNIAPIQEPKPAYSYDISNREQWRESSTKALVGQRYGFGKNDILRSDVCYSPLDFDDSGEVSMDTSLSLDATSDHKSATSFLTVNESDTSFVGNGYYSTMFEESGTSRPMHPNQSKSNIGDHHASESRFVPKMSNRFWSKPAVLKTEDTQEMSSKDDISATCIRSDRTKDMRRSSILTISSTHGSVKGPRLMPR</sequence>
<evidence type="ECO:0000313" key="14">
    <source>
        <dbReference type="Proteomes" id="UP000077115"/>
    </source>
</evidence>
<evidence type="ECO:0000256" key="10">
    <source>
        <dbReference type="SAM" id="MobiDB-lite"/>
    </source>
</evidence>
<keyword evidence="8 11" id="KW-0472">Membrane</keyword>